<accession>A0A7J0DV60</accession>
<evidence type="ECO:0000313" key="2">
    <source>
        <dbReference type="EMBL" id="GFS42021.1"/>
    </source>
</evidence>
<evidence type="ECO:0000313" key="3">
    <source>
        <dbReference type="Proteomes" id="UP000585474"/>
    </source>
</evidence>
<feature type="region of interest" description="Disordered" evidence="1">
    <location>
        <begin position="82"/>
        <end position="116"/>
    </location>
</feature>
<dbReference type="AlphaFoldDB" id="A0A7J0DV60"/>
<feature type="compositionally biased region" description="Polar residues" evidence="1">
    <location>
        <begin position="82"/>
        <end position="94"/>
    </location>
</feature>
<comment type="caution">
    <text evidence="2">The sequence shown here is derived from an EMBL/GenBank/DDBJ whole genome shotgun (WGS) entry which is preliminary data.</text>
</comment>
<dbReference type="OrthoDB" id="1740536at2759"/>
<evidence type="ECO:0000256" key="1">
    <source>
        <dbReference type="SAM" id="MobiDB-lite"/>
    </source>
</evidence>
<proteinExistence type="predicted"/>
<protein>
    <submittedName>
        <fullName evidence="2">Uncharacterized protein</fullName>
    </submittedName>
</protein>
<sequence>MLGGRPRATLSNGWVNCSPKELKIAKLPPSNYWKPIWQICNKFWWPTTRYNQLQKLRKDLPRCGKLSRVSEEYHLVDSLPAWTSRNPQRQTQPKQGRLAGKVTHQNKFGRKSQPPPPKSYIRIAKSEQPPQFQRSLGSFYQLSESFVARFIINTKAPKGVSSFLIIRKGKNESLQLQQAVLGARELYNEIKECLEELSLVIYLRLPPVEKLWKNLTLNPLDELHDLMSRVEMFAHLEDNVRKAERATRISFKGNSKFKHRESTRDREDRAGHLKEYIDHEKTKVEKIEVRPNLRGPNHPDLENRIWERFTSFYKCTRFSRSNNGEEAKARQFEPGSITFTKANLERVQHPHNNSSVIQLRVHNYDVKRILVDT</sequence>
<reference evidence="3" key="1">
    <citation type="submission" date="2019-07" db="EMBL/GenBank/DDBJ databases">
        <title>De Novo Assembly of kiwifruit Actinidia rufa.</title>
        <authorList>
            <person name="Sugita-Konishi S."/>
            <person name="Sato K."/>
            <person name="Mori E."/>
            <person name="Abe Y."/>
            <person name="Kisaki G."/>
            <person name="Hamano K."/>
            <person name="Suezawa K."/>
            <person name="Otani M."/>
            <person name="Fukuda T."/>
            <person name="Manabe T."/>
            <person name="Gomi K."/>
            <person name="Tabuchi M."/>
            <person name="Akimitsu K."/>
            <person name="Kataoka I."/>
        </authorList>
    </citation>
    <scope>NUCLEOTIDE SEQUENCE [LARGE SCALE GENOMIC DNA]</scope>
    <source>
        <strain evidence="3">cv. Fuchu</strain>
    </source>
</reference>
<name>A0A7J0DV60_9ERIC</name>
<keyword evidence="3" id="KW-1185">Reference proteome</keyword>
<organism evidence="2 3">
    <name type="scientific">Actinidia rufa</name>
    <dbReference type="NCBI Taxonomy" id="165716"/>
    <lineage>
        <taxon>Eukaryota</taxon>
        <taxon>Viridiplantae</taxon>
        <taxon>Streptophyta</taxon>
        <taxon>Embryophyta</taxon>
        <taxon>Tracheophyta</taxon>
        <taxon>Spermatophyta</taxon>
        <taxon>Magnoliopsida</taxon>
        <taxon>eudicotyledons</taxon>
        <taxon>Gunneridae</taxon>
        <taxon>Pentapetalae</taxon>
        <taxon>asterids</taxon>
        <taxon>Ericales</taxon>
        <taxon>Actinidiaceae</taxon>
        <taxon>Actinidia</taxon>
    </lineage>
</organism>
<dbReference type="EMBL" id="BJWL01000391">
    <property type="protein sequence ID" value="GFS42021.1"/>
    <property type="molecule type" value="Genomic_DNA"/>
</dbReference>
<dbReference type="Proteomes" id="UP000585474">
    <property type="component" value="Unassembled WGS sequence"/>
</dbReference>
<gene>
    <name evidence="2" type="ORF">Acr_00g0077750</name>
</gene>